<dbReference type="EMBL" id="CP079105">
    <property type="protein sequence ID" value="QXQ12473.1"/>
    <property type="molecule type" value="Genomic_DNA"/>
</dbReference>
<keyword evidence="2" id="KW-1185">Reference proteome</keyword>
<accession>A0ABX8S3R9</accession>
<sequence>MSDNEFHDQAAAEEMAAAFRAGQVVYGEAVDADEVLPSADRLPADPDDLLVPTTIRLTVGQRRRAQAIAEERGIDMTTLIRGWVAEGLAEIDNDRRVSLADVRRAIASLPTGA</sequence>
<dbReference type="RefSeq" id="WP_157079931.1">
    <property type="nucleotide sequence ID" value="NZ_CBCRUZ010000018.1"/>
</dbReference>
<evidence type="ECO:0000313" key="1">
    <source>
        <dbReference type="EMBL" id="QXQ12473.1"/>
    </source>
</evidence>
<proteinExistence type="predicted"/>
<gene>
    <name evidence="1" type="ORF">KV203_10765</name>
</gene>
<evidence type="ECO:0000313" key="2">
    <source>
        <dbReference type="Proteomes" id="UP000887023"/>
    </source>
</evidence>
<dbReference type="Proteomes" id="UP000887023">
    <property type="component" value="Chromosome"/>
</dbReference>
<reference evidence="1" key="1">
    <citation type="submission" date="2021-07" db="EMBL/GenBank/DDBJ databases">
        <title>Candidatus Kaistella beijingensis sp. nov. isolated from a municipal wastewater treatment plant is involved in sludge foaming.</title>
        <authorList>
            <person name="Song Y."/>
            <person name="Liu S.-J."/>
        </authorList>
    </citation>
    <scope>NUCLEOTIDE SEQUENCE</scope>
    <source>
        <strain evidence="1">DSM 43998</strain>
    </source>
</reference>
<protein>
    <submittedName>
        <fullName evidence="1">Uncharacterized protein</fullName>
    </submittedName>
</protein>
<organism evidence="1 2">
    <name type="scientific">Skermania pinensis</name>
    <dbReference type="NCBI Taxonomy" id="39122"/>
    <lineage>
        <taxon>Bacteria</taxon>
        <taxon>Bacillati</taxon>
        <taxon>Actinomycetota</taxon>
        <taxon>Actinomycetes</taxon>
        <taxon>Mycobacteriales</taxon>
        <taxon>Gordoniaceae</taxon>
        <taxon>Skermania</taxon>
    </lineage>
</organism>
<name>A0ABX8S3R9_9ACTN</name>